<protein>
    <recommendedName>
        <fullName evidence="1">SET domain-containing protein</fullName>
    </recommendedName>
</protein>
<comment type="caution">
    <text evidence="2">The sequence shown here is derived from an EMBL/GenBank/DDBJ whole genome shotgun (WGS) entry which is preliminary data.</text>
</comment>
<evidence type="ECO:0000313" key="2">
    <source>
        <dbReference type="EMBL" id="KAG2482435.1"/>
    </source>
</evidence>
<dbReference type="Gene3D" id="2.170.270.10">
    <property type="entry name" value="SET domain"/>
    <property type="match status" value="1"/>
</dbReference>
<feature type="domain" description="SET" evidence="1">
    <location>
        <begin position="82"/>
        <end position="199"/>
    </location>
</feature>
<proteinExistence type="predicted"/>
<dbReference type="InterPro" id="IPR001214">
    <property type="entry name" value="SET_dom"/>
</dbReference>
<dbReference type="EMBL" id="JAEHOE010000223">
    <property type="protein sequence ID" value="KAG2482435.1"/>
    <property type="molecule type" value="Genomic_DNA"/>
</dbReference>
<organism evidence="2 3">
    <name type="scientific">Edaphochlamys debaryana</name>
    <dbReference type="NCBI Taxonomy" id="47281"/>
    <lineage>
        <taxon>Eukaryota</taxon>
        <taxon>Viridiplantae</taxon>
        <taxon>Chlorophyta</taxon>
        <taxon>core chlorophytes</taxon>
        <taxon>Chlorophyceae</taxon>
        <taxon>CS clade</taxon>
        <taxon>Chlamydomonadales</taxon>
        <taxon>Chlamydomonadales incertae sedis</taxon>
        <taxon>Edaphochlamys</taxon>
    </lineage>
</organism>
<dbReference type="Proteomes" id="UP000612055">
    <property type="component" value="Unassembled WGS sequence"/>
</dbReference>
<dbReference type="Pfam" id="PF00856">
    <property type="entry name" value="SET"/>
    <property type="match status" value="1"/>
</dbReference>
<sequence>MAAVAGLMALVGEGAYTYLSTQPQLPPVSEVLGALAAASALLPAGLLLAKAVLRDRFHAELYRGRLYICAGVPSTGPPLAPGSVVVRPTGDVRGNGAYAAACIPAGTHLGDYSGDMLDKSAFDRRYPDGVGDFSMAVNDEWIVDAAHLAPDTAAFHPVHMNHSRVRPNVGRFYARSERRVAFFTLSDVEPGTELLYDYGRAYWQGREHMELP</sequence>
<evidence type="ECO:0000313" key="3">
    <source>
        <dbReference type="Proteomes" id="UP000612055"/>
    </source>
</evidence>
<keyword evidence="3" id="KW-1185">Reference proteome</keyword>
<dbReference type="InterPro" id="IPR046341">
    <property type="entry name" value="SET_dom_sf"/>
</dbReference>
<dbReference type="AlphaFoldDB" id="A0A835XJV8"/>
<name>A0A835XJV8_9CHLO</name>
<reference evidence="2" key="1">
    <citation type="journal article" date="2020" name="bioRxiv">
        <title>Comparative genomics of Chlamydomonas.</title>
        <authorList>
            <person name="Craig R.J."/>
            <person name="Hasan A.R."/>
            <person name="Ness R.W."/>
            <person name="Keightley P.D."/>
        </authorList>
    </citation>
    <scope>NUCLEOTIDE SEQUENCE</scope>
    <source>
        <strain evidence="2">CCAP 11/70</strain>
    </source>
</reference>
<accession>A0A835XJV8</accession>
<dbReference type="SMART" id="SM00317">
    <property type="entry name" value="SET"/>
    <property type="match status" value="1"/>
</dbReference>
<evidence type="ECO:0000259" key="1">
    <source>
        <dbReference type="PROSITE" id="PS50280"/>
    </source>
</evidence>
<dbReference type="SUPFAM" id="SSF82199">
    <property type="entry name" value="SET domain"/>
    <property type="match status" value="1"/>
</dbReference>
<dbReference type="OrthoDB" id="308383at2759"/>
<dbReference type="PROSITE" id="PS50280">
    <property type="entry name" value="SET"/>
    <property type="match status" value="1"/>
</dbReference>
<gene>
    <name evidence="2" type="ORF">HYH03_018639</name>
</gene>